<dbReference type="PRINTS" id="PR01989">
    <property type="entry name" value="EUOM20RECPTR"/>
</dbReference>
<dbReference type="EMBL" id="SRLO01015301">
    <property type="protein sequence ID" value="TNN24464.1"/>
    <property type="molecule type" value="Genomic_DNA"/>
</dbReference>
<dbReference type="GO" id="GO:0008320">
    <property type="term" value="F:protein transmembrane transporter activity"/>
    <property type="evidence" value="ECO:0007669"/>
    <property type="project" value="TreeGrafter"/>
</dbReference>
<dbReference type="InterPro" id="IPR002056">
    <property type="entry name" value="MAS20"/>
</dbReference>
<dbReference type="GO" id="GO:0005742">
    <property type="term" value="C:mitochondrial outer membrane translocase complex"/>
    <property type="evidence" value="ECO:0007669"/>
    <property type="project" value="InterPro"/>
</dbReference>
<dbReference type="GO" id="GO:0006605">
    <property type="term" value="P:protein targeting"/>
    <property type="evidence" value="ECO:0007669"/>
    <property type="project" value="InterPro"/>
</dbReference>
<dbReference type="Proteomes" id="UP000314294">
    <property type="component" value="Unassembled WGS sequence"/>
</dbReference>
<dbReference type="InterPro" id="IPR022422">
    <property type="entry name" value="MAS20_rcpt_metazoan"/>
</dbReference>
<evidence type="ECO:0000313" key="3">
    <source>
        <dbReference type="Proteomes" id="UP000314294"/>
    </source>
</evidence>
<sequence>MMGGRSSALAAGVCGALLVGYCIYFDKKRRSDPNFKNGLREPGLGSFSRERGSRAEPRFSREAFKCLQLPGAGVILHILKAAHESSRSSA</sequence>
<dbReference type="PANTHER" id="PTHR12430:SF0">
    <property type="entry name" value="TRANSLOCASE OF OUTER MITOCHONDRIAL MEMBRANE 20"/>
    <property type="match status" value="1"/>
</dbReference>
<gene>
    <name evidence="2" type="primary">TOMM20</name>
    <name evidence="2" type="ORF">EYF80_065410</name>
</gene>
<dbReference type="OrthoDB" id="2154253at2759"/>
<dbReference type="AlphaFoldDB" id="A0A4Z2E7C3"/>
<feature type="region of interest" description="Disordered" evidence="1">
    <location>
        <begin position="30"/>
        <end position="54"/>
    </location>
</feature>
<protein>
    <submittedName>
        <fullName evidence="2">Mitochondrial import receptor subunit TOM20</fullName>
    </submittedName>
</protein>
<dbReference type="PANTHER" id="PTHR12430">
    <property type="entry name" value="MITOCHONDRIAL IMPORT RECEPTOR SUBUNIT TOM20"/>
    <property type="match status" value="1"/>
</dbReference>
<keyword evidence="3" id="KW-1185">Reference proteome</keyword>
<name>A0A4Z2E7C3_9TELE</name>
<proteinExistence type="predicted"/>
<evidence type="ECO:0000256" key="1">
    <source>
        <dbReference type="SAM" id="MobiDB-lite"/>
    </source>
</evidence>
<evidence type="ECO:0000313" key="2">
    <source>
        <dbReference type="EMBL" id="TNN24464.1"/>
    </source>
</evidence>
<dbReference type="GO" id="GO:0016031">
    <property type="term" value="P:tRNA import into mitochondrion"/>
    <property type="evidence" value="ECO:0007669"/>
    <property type="project" value="TreeGrafter"/>
</dbReference>
<comment type="caution">
    <text evidence="2">The sequence shown here is derived from an EMBL/GenBank/DDBJ whole genome shotgun (WGS) entry which is preliminary data.</text>
</comment>
<dbReference type="Pfam" id="PF02064">
    <property type="entry name" value="MAS20"/>
    <property type="match status" value="1"/>
</dbReference>
<accession>A0A4Z2E7C3</accession>
<dbReference type="GO" id="GO:0030150">
    <property type="term" value="P:protein import into mitochondrial matrix"/>
    <property type="evidence" value="ECO:0007669"/>
    <property type="project" value="TreeGrafter"/>
</dbReference>
<reference evidence="2 3" key="1">
    <citation type="submission" date="2019-03" db="EMBL/GenBank/DDBJ databases">
        <title>First draft genome of Liparis tanakae, snailfish: a comprehensive survey of snailfish specific genes.</title>
        <authorList>
            <person name="Kim W."/>
            <person name="Song I."/>
            <person name="Jeong J.-H."/>
            <person name="Kim D."/>
            <person name="Kim S."/>
            <person name="Ryu S."/>
            <person name="Song J.Y."/>
            <person name="Lee S.K."/>
        </authorList>
    </citation>
    <scope>NUCLEOTIDE SEQUENCE [LARGE SCALE GENOMIC DNA]</scope>
    <source>
        <tissue evidence="2">Muscle</tissue>
    </source>
</reference>
<keyword evidence="2" id="KW-0675">Receptor</keyword>
<dbReference type="GO" id="GO:0030943">
    <property type="term" value="F:mitochondrion targeting sequence binding"/>
    <property type="evidence" value="ECO:0007669"/>
    <property type="project" value="TreeGrafter"/>
</dbReference>
<organism evidence="2 3">
    <name type="scientific">Liparis tanakae</name>
    <name type="common">Tanaka's snailfish</name>
    <dbReference type="NCBI Taxonomy" id="230148"/>
    <lineage>
        <taxon>Eukaryota</taxon>
        <taxon>Metazoa</taxon>
        <taxon>Chordata</taxon>
        <taxon>Craniata</taxon>
        <taxon>Vertebrata</taxon>
        <taxon>Euteleostomi</taxon>
        <taxon>Actinopterygii</taxon>
        <taxon>Neopterygii</taxon>
        <taxon>Teleostei</taxon>
        <taxon>Neoteleostei</taxon>
        <taxon>Acanthomorphata</taxon>
        <taxon>Eupercaria</taxon>
        <taxon>Perciformes</taxon>
        <taxon>Cottioidei</taxon>
        <taxon>Cottales</taxon>
        <taxon>Liparidae</taxon>
        <taxon>Liparis</taxon>
    </lineage>
</organism>
<dbReference type="GO" id="GO:0006886">
    <property type="term" value="P:intracellular protein transport"/>
    <property type="evidence" value="ECO:0007669"/>
    <property type="project" value="InterPro"/>
</dbReference>